<dbReference type="InterPro" id="IPR050872">
    <property type="entry name" value="PPR_P_subfamily"/>
</dbReference>
<dbReference type="PANTHER" id="PTHR46128">
    <property type="entry name" value="MITOCHONDRIAL GROUP I INTRON SPLICING FACTOR CCM1"/>
    <property type="match status" value="1"/>
</dbReference>
<dbReference type="OrthoDB" id="185373at2759"/>
<comment type="caution">
    <text evidence="4">The sequence shown here is derived from an EMBL/GenBank/DDBJ whole genome shotgun (WGS) entry which is preliminary data.</text>
</comment>
<dbReference type="PROSITE" id="PS51375">
    <property type="entry name" value="PPR"/>
    <property type="match status" value="4"/>
</dbReference>
<reference evidence="4 5" key="1">
    <citation type="submission" date="2019-09" db="EMBL/GenBank/DDBJ databases">
        <authorList>
            <person name="Ou C."/>
        </authorList>
    </citation>
    <scope>NUCLEOTIDE SEQUENCE [LARGE SCALE GENOMIC DNA]</scope>
    <source>
        <strain evidence="4">S2</strain>
        <tissue evidence="4">Leaf</tissue>
    </source>
</reference>
<dbReference type="NCBIfam" id="TIGR00756">
    <property type="entry name" value="PPR"/>
    <property type="match status" value="6"/>
</dbReference>
<keyword evidence="2" id="KW-0677">Repeat</keyword>
<dbReference type="InterPro" id="IPR002885">
    <property type="entry name" value="PPR_rpt"/>
</dbReference>
<dbReference type="Proteomes" id="UP000327157">
    <property type="component" value="Chromosome 1"/>
</dbReference>
<feature type="repeat" description="PPR" evidence="3">
    <location>
        <begin position="117"/>
        <end position="151"/>
    </location>
</feature>
<feature type="repeat" description="PPR" evidence="3">
    <location>
        <begin position="203"/>
        <end position="237"/>
    </location>
</feature>
<organism evidence="4 5">
    <name type="scientific">Pyrus ussuriensis x Pyrus communis</name>
    <dbReference type="NCBI Taxonomy" id="2448454"/>
    <lineage>
        <taxon>Eukaryota</taxon>
        <taxon>Viridiplantae</taxon>
        <taxon>Streptophyta</taxon>
        <taxon>Embryophyta</taxon>
        <taxon>Tracheophyta</taxon>
        <taxon>Spermatophyta</taxon>
        <taxon>Magnoliopsida</taxon>
        <taxon>eudicotyledons</taxon>
        <taxon>Gunneridae</taxon>
        <taxon>Pentapetalae</taxon>
        <taxon>rosids</taxon>
        <taxon>fabids</taxon>
        <taxon>Rosales</taxon>
        <taxon>Rosaceae</taxon>
        <taxon>Amygdaloideae</taxon>
        <taxon>Maleae</taxon>
        <taxon>Pyrus</taxon>
    </lineage>
</organism>
<dbReference type="Pfam" id="PF13041">
    <property type="entry name" value="PPR_2"/>
    <property type="match status" value="2"/>
</dbReference>
<proteinExistence type="inferred from homology"/>
<dbReference type="AlphaFoldDB" id="A0A5N5F332"/>
<evidence type="ECO:0000256" key="1">
    <source>
        <dbReference type="ARBA" id="ARBA00007626"/>
    </source>
</evidence>
<sequence>MIHILTEHTPFKPAHQLLEKIALKNFLSSPSVLNVCWLVIFYANSKMTQGAIQVLGHMRVHGFKPHLHAFTVLLSSLVKHRLTNMVWKLIHACCKSGGVEKAESLLSEMEFKCALPDLFTYNTLISLYSKRGMHYEALSVRDRMERARVGRMREAVRLFREIKGATPNHITYTTFIDGYCRVNDLEESLRLCEVMKAKELYPGVVTYNSILRKLYEESRMRDVNKLLNEMGERNVEPDNVTCNTLINAYCKIRDMRTGVNVKDRIYFICHAMLDVGIYPSTYTWIIDGYCNQENEAVIRLPDEFSRKGLCADVSAYRALIRRLCKQERVDSAEKVFSLRREKGISGDCNIH</sequence>
<feature type="repeat" description="PPR" evidence="3">
    <location>
        <begin position="312"/>
        <end position="346"/>
    </location>
</feature>
<dbReference type="EMBL" id="SMOL01000768">
    <property type="protein sequence ID" value="KAB2597416.1"/>
    <property type="molecule type" value="Genomic_DNA"/>
</dbReference>
<keyword evidence="5" id="KW-1185">Reference proteome</keyword>
<comment type="similarity">
    <text evidence="1">Belongs to the PPR family. P subfamily.</text>
</comment>
<evidence type="ECO:0000256" key="2">
    <source>
        <dbReference type="ARBA" id="ARBA00022737"/>
    </source>
</evidence>
<evidence type="ECO:0000313" key="4">
    <source>
        <dbReference type="EMBL" id="KAB2597416.1"/>
    </source>
</evidence>
<reference evidence="4 5" key="3">
    <citation type="submission" date="2019-11" db="EMBL/GenBank/DDBJ databases">
        <title>A de novo genome assembly of a pear dwarfing rootstock.</title>
        <authorList>
            <person name="Wang F."/>
            <person name="Wang J."/>
            <person name="Li S."/>
            <person name="Zhang Y."/>
            <person name="Fang M."/>
            <person name="Ma L."/>
            <person name="Zhao Y."/>
            <person name="Jiang S."/>
        </authorList>
    </citation>
    <scope>NUCLEOTIDE SEQUENCE [LARGE SCALE GENOMIC DNA]</scope>
    <source>
        <strain evidence="4">S2</strain>
        <tissue evidence="4">Leaf</tissue>
    </source>
</reference>
<evidence type="ECO:0000256" key="3">
    <source>
        <dbReference type="PROSITE-ProRule" id="PRU00708"/>
    </source>
</evidence>
<protein>
    <submittedName>
        <fullName evidence="4">Pentatricopeptide repeat-containing protein</fullName>
    </submittedName>
</protein>
<dbReference type="Pfam" id="PF12854">
    <property type="entry name" value="PPR_1"/>
    <property type="match status" value="2"/>
</dbReference>
<evidence type="ECO:0000313" key="5">
    <source>
        <dbReference type="Proteomes" id="UP000327157"/>
    </source>
</evidence>
<dbReference type="InterPro" id="IPR011990">
    <property type="entry name" value="TPR-like_helical_dom_sf"/>
</dbReference>
<dbReference type="Gene3D" id="1.25.40.10">
    <property type="entry name" value="Tetratricopeptide repeat domain"/>
    <property type="match status" value="4"/>
</dbReference>
<name>A0A5N5F332_9ROSA</name>
<dbReference type="PANTHER" id="PTHR46128:SF306">
    <property type="entry name" value="PENTACOTRIPEPTIDE-REPEAT REGION OF PRORP DOMAIN-CONTAINING PROTEIN"/>
    <property type="match status" value="1"/>
</dbReference>
<accession>A0A5N5F332</accession>
<reference evidence="5" key="2">
    <citation type="submission" date="2019-10" db="EMBL/GenBank/DDBJ databases">
        <title>A de novo genome assembly of a pear dwarfing rootstock.</title>
        <authorList>
            <person name="Wang F."/>
            <person name="Wang J."/>
            <person name="Li S."/>
            <person name="Zhang Y."/>
            <person name="Fang M."/>
            <person name="Ma L."/>
            <person name="Zhao Y."/>
            <person name="Jiang S."/>
        </authorList>
    </citation>
    <scope>NUCLEOTIDE SEQUENCE [LARGE SCALE GENOMIC DNA]</scope>
</reference>
<feature type="repeat" description="PPR" evidence="3">
    <location>
        <begin position="168"/>
        <end position="202"/>
    </location>
</feature>
<gene>
    <name evidence="4" type="ORF">D8674_000336</name>
</gene>